<comment type="caution">
    <text evidence="1">The sequence shown here is derived from an EMBL/GenBank/DDBJ whole genome shotgun (WGS) entry which is preliminary data.</text>
</comment>
<proteinExistence type="predicted"/>
<dbReference type="RefSeq" id="WP_137634893.1">
    <property type="nucleotide sequence ID" value="NZ_BJDL01000014.1"/>
</dbReference>
<protein>
    <submittedName>
        <fullName evidence="1">Uncharacterized protein</fullName>
    </submittedName>
</protein>
<gene>
    <name evidence="1" type="ORF">ACFQ5L_02580</name>
</gene>
<name>A0ABW4BXA7_9LACO</name>
<dbReference type="EMBL" id="JBHTOJ010000007">
    <property type="protein sequence ID" value="MFD1419844.1"/>
    <property type="molecule type" value="Genomic_DNA"/>
</dbReference>
<evidence type="ECO:0000313" key="1">
    <source>
        <dbReference type="EMBL" id="MFD1419844.1"/>
    </source>
</evidence>
<evidence type="ECO:0000313" key="2">
    <source>
        <dbReference type="Proteomes" id="UP001597188"/>
    </source>
</evidence>
<reference evidence="2" key="1">
    <citation type="journal article" date="2019" name="Int. J. Syst. Evol. Microbiol.">
        <title>The Global Catalogue of Microorganisms (GCM) 10K type strain sequencing project: providing services to taxonomists for standard genome sequencing and annotation.</title>
        <authorList>
            <consortium name="The Broad Institute Genomics Platform"/>
            <consortium name="The Broad Institute Genome Sequencing Center for Infectious Disease"/>
            <person name="Wu L."/>
            <person name="Ma J."/>
        </authorList>
    </citation>
    <scope>NUCLEOTIDE SEQUENCE [LARGE SCALE GENOMIC DNA]</scope>
    <source>
        <strain evidence="2">CCM 8931</strain>
    </source>
</reference>
<sequence>MQKQHCLQEKIPAAMLFAYFNDYLTPGGPELAQWCRLTKSSVLLGLVKARLARPLFGSQTQPPRSSRFWPNQSDKFILTNQLFL</sequence>
<accession>A0ABW4BXA7</accession>
<keyword evidence="2" id="KW-1185">Reference proteome</keyword>
<organism evidence="1 2">
    <name type="scientific">Lactiplantibacillus songbeiensis</name>
    <dbReference type="NCBI Taxonomy" id="2559920"/>
    <lineage>
        <taxon>Bacteria</taxon>
        <taxon>Bacillati</taxon>
        <taxon>Bacillota</taxon>
        <taxon>Bacilli</taxon>
        <taxon>Lactobacillales</taxon>
        <taxon>Lactobacillaceae</taxon>
        <taxon>Lactiplantibacillus</taxon>
    </lineage>
</organism>
<dbReference type="Proteomes" id="UP001597188">
    <property type="component" value="Unassembled WGS sequence"/>
</dbReference>